<feature type="transmembrane region" description="Helical" evidence="1">
    <location>
        <begin position="105"/>
        <end position="122"/>
    </location>
</feature>
<feature type="transmembrane region" description="Helical" evidence="1">
    <location>
        <begin position="41"/>
        <end position="62"/>
    </location>
</feature>
<evidence type="ECO:0000256" key="1">
    <source>
        <dbReference type="SAM" id="Phobius"/>
    </source>
</evidence>
<proteinExistence type="predicted"/>
<evidence type="ECO:0000259" key="2">
    <source>
        <dbReference type="Pfam" id="PF07331"/>
    </source>
</evidence>
<name>A0ABS4G260_9CLOT</name>
<keyword evidence="1" id="KW-0812">Transmembrane</keyword>
<comment type="caution">
    <text evidence="3">The sequence shown here is derived from an EMBL/GenBank/DDBJ whole genome shotgun (WGS) entry which is preliminary data.</text>
</comment>
<evidence type="ECO:0000313" key="4">
    <source>
        <dbReference type="Proteomes" id="UP001519271"/>
    </source>
</evidence>
<evidence type="ECO:0000313" key="3">
    <source>
        <dbReference type="EMBL" id="MBP1918630.1"/>
    </source>
</evidence>
<keyword evidence="1" id="KW-1133">Transmembrane helix</keyword>
<sequence>MKFKKYNDLIVGLSMLAFGLFYLIMTMQIPRKGKLIDATFFPYILSTIMLIVGLLQTVKGAASAKKFDVSTFEETKTGQKGDMKTVLITVVLILVYVALLKPLGFVISSSLYLFAQILVLVPMRIKKNYLLYALVAVITSAIIYVSFRFGLDLMLPAGLLG</sequence>
<protein>
    <submittedName>
        <fullName evidence="3">Tricarboxylic transport membrane protein</fullName>
    </submittedName>
</protein>
<dbReference type="Proteomes" id="UP001519271">
    <property type="component" value="Unassembled WGS sequence"/>
</dbReference>
<dbReference type="Pfam" id="PF07331">
    <property type="entry name" value="TctB"/>
    <property type="match status" value="1"/>
</dbReference>
<reference evidence="3 4" key="1">
    <citation type="submission" date="2021-03" db="EMBL/GenBank/DDBJ databases">
        <title>Genomic Encyclopedia of Type Strains, Phase IV (KMG-IV): sequencing the most valuable type-strain genomes for metagenomic binning, comparative biology and taxonomic classification.</title>
        <authorList>
            <person name="Goeker M."/>
        </authorList>
    </citation>
    <scope>NUCLEOTIDE SEQUENCE [LARGE SCALE GENOMIC DNA]</scope>
    <source>
        <strain evidence="3 4">DSM 6139</strain>
    </source>
</reference>
<organism evidence="3 4">
    <name type="scientific">Youngiibacter multivorans</name>
    <dbReference type="NCBI Taxonomy" id="937251"/>
    <lineage>
        <taxon>Bacteria</taxon>
        <taxon>Bacillati</taxon>
        <taxon>Bacillota</taxon>
        <taxon>Clostridia</taxon>
        <taxon>Eubacteriales</taxon>
        <taxon>Clostridiaceae</taxon>
        <taxon>Youngiibacter</taxon>
    </lineage>
</organism>
<feature type="transmembrane region" description="Helical" evidence="1">
    <location>
        <begin position="9"/>
        <end position="29"/>
    </location>
</feature>
<accession>A0ABS4G260</accession>
<dbReference type="EMBL" id="JAGGKC010000007">
    <property type="protein sequence ID" value="MBP1918630.1"/>
    <property type="molecule type" value="Genomic_DNA"/>
</dbReference>
<gene>
    <name evidence="3" type="ORF">J2Z34_001107</name>
</gene>
<feature type="domain" description="DUF1468" evidence="2">
    <location>
        <begin position="10"/>
        <end position="156"/>
    </location>
</feature>
<dbReference type="RefSeq" id="WP_209458859.1">
    <property type="nucleotide sequence ID" value="NZ_JAGGKC010000007.1"/>
</dbReference>
<keyword evidence="1" id="KW-0472">Membrane</keyword>
<feature type="transmembrane region" description="Helical" evidence="1">
    <location>
        <begin position="129"/>
        <end position="151"/>
    </location>
</feature>
<keyword evidence="4" id="KW-1185">Reference proteome</keyword>
<dbReference type="InterPro" id="IPR009936">
    <property type="entry name" value="DUF1468"/>
</dbReference>
<feature type="transmembrane region" description="Helical" evidence="1">
    <location>
        <begin position="83"/>
        <end position="99"/>
    </location>
</feature>